<sequence>MTKHIIRTTFAAVAISLSFTACSLKEDLGSTLTRGQADSVITAKSLLQNAYDGLQMPYQDFSNSWGMSVMSTDEAVGPTRAGDWDDNGVWRALHEHTWTPDHAHVQNTFTSLLQLQFAATNVLNFRPTPSQIAQARFLRALSMFTVVDLWGQVPFRNPTDTLLNAPRVMKTQEAMDYIISELKAIIPDLDDRPGTPAYVANKDAAKFLLMKCYLNKGTFLNRQAPTFDPADLQQVLSYANEIISGPGGYSLATNYFDNFSYDNDVKSTENIFTQQNGPNQSTARNGNATYARWKFTLHYNQNPSGWNGFATLSDFYGKFEDGDIRKGTAYTGVTDVSGLRVGFLIGQQYDQNGVALKDRKGNMLAFTPAVQLKETGTNLEVTGIRVIKYPPDFKTSTTAKDGNEASNDYVFFRYADVLLMQAEAMIRTGNTAGALTIVNTIRAKRGASILVAIDLPTLLDERGRELYWEGWRRQDLIRFGKFLDPWQLKSKDDKKYLLFPIPTRDLAVNKNLIQNPGY</sequence>
<dbReference type="InterPro" id="IPR011990">
    <property type="entry name" value="TPR-like_helical_dom_sf"/>
</dbReference>
<comment type="subcellular location">
    <subcellularLocation>
        <location evidence="1">Cell outer membrane</location>
    </subcellularLocation>
</comment>
<dbReference type="AlphaFoldDB" id="A0A327W4F4"/>
<name>A0A327W4F4_9BACT</name>
<dbReference type="PROSITE" id="PS51257">
    <property type="entry name" value="PROKAR_LIPOPROTEIN"/>
    <property type="match status" value="1"/>
</dbReference>
<evidence type="ECO:0000313" key="7">
    <source>
        <dbReference type="EMBL" id="RAJ85377.1"/>
    </source>
</evidence>
<dbReference type="InterPro" id="IPR012944">
    <property type="entry name" value="SusD_RagB_dom"/>
</dbReference>
<dbReference type="GO" id="GO:0009279">
    <property type="term" value="C:cell outer membrane"/>
    <property type="evidence" value="ECO:0007669"/>
    <property type="project" value="UniProtKB-SubCell"/>
</dbReference>
<gene>
    <name evidence="7" type="ORF">CLV59_10279</name>
</gene>
<dbReference type="RefSeq" id="WP_111591044.1">
    <property type="nucleotide sequence ID" value="NZ_QLMA01000002.1"/>
</dbReference>
<comment type="caution">
    <text evidence="7">The sequence shown here is derived from an EMBL/GenBank/DDBJ whole genome shotgun (WGS) entry which is preliminary data.</text>
</comment>
<evidence type="ECO:0000256" key="3">
    <source>
        <dbReference type="ARBA" id="ARBA00022729"/>
    </source>
</evidence>
<keyword evidence="8" id="KW-1185">Reference proteome</keyword>
<dbReference type="Pfam" id="PF07980">
    <property type="entry name" value="SusD_RagB"/>
    <property type="match status" value="1"/>
</dbReference>
<dbReference type="Proteomes" id="UP000249819">
    <property type="component" value="Unassembled WGS sequence"/>
</dbReference>
<evidence type="ECO:0000256" key="2">
    <source>
        <dbReference type="ARBA" id="ARBA00006275"/>
    </source>
</evidence>
<protein>
    <submittedName>
        <fullName evidence="7">Putative outer membrane starch-binding protein</fullName>
    </submittedName>
</protein>
<proteinExistence type="inferred from homology"/>
<keyword evidence="3" id="KW-0732">Signal</keyword>
<accession>A0A327W4F4</accession>
<comment type="similarity">
    <text evidence="2">Belongs to the SusD family.</text>
</comment>
<keyword evidence="4" id="KW-0472">Membrane</keyword>
<dbReference type="SUPFAM" id="SSF48452">
    <property type="entry name" value="TPR-like"/>
    <property type="match status" value="1"/>
</dbReference>
<dbReference type="Gene3D" id="1.25.40.390">
    <property type="match status" value="1"/>
</dbReference>
<keyword evidence="5" id="KW-0998">Cell outer membrane</keyword>
<reference evidence="7 8" key="1">
    <citation type="submission" date="2018-06" db="EMBL/GenBank/DDBJ databases">
        <title>Genomic Encyclopedia of Archaeal and Bacterial Type Strains, Phase II (KMG-II): from individual species to whole genera.</title>
        <authorList>
            <person name="Goeker M."/>
        </authorList>
    </citation>
    <scope>NUCLEOTIDE SEQUENCE [LARGE SCALE GENOMIC DNA]</scope>
    <source>
        <strain evidence="7 8">DSM 29821</strain>
    </source>
</reference>
<evidence type="ECO:0000259" key="6">
    <source>
        <dbReference type="Pfam" id="PF07980"/>
    </source>
</evidence>
<evidence type="ECO:0000256" key="5">
    <source>
        <dbReference type="ARBA" id="ARBA00023237"/>
    </source>
</evidence>
<feature type="domain" description="RagB/SusD" evidence="6">
    <location>
        <begin position="269"/>
        <end position="518"/>
    </location>
</feature>
<dbReference type="OrthoDB" id="9783641at2"/>
<evidence type="ECO:0000313" key="8">
    <source>
        <dbReference type="Proteomes" id="UP000249819"/>
    </source>
</evidence>
<organism evidence="7 8">
    <name type="scientific">Chitinophaga dinghuensis</name>
    <dbReference type="NCBI Taxonomy" id="1539050"/>
    <lineage>
        <taxon>Bacteria</taxon>
        <taxon>Pseudomonadati</taxon>
        <taxon>Bacteroidota</taxon>
        <taxon>Chitinophagia</taxon>
        <taxon>Chitinophagales</taxon>
        <taxon>Chitinophagaceae</taxon>
        <taxon>Chitinophaga</taxon>
    </lineage>
</organism>
<evidence type="ECO:0000256" key="4">
    <source>
        <dbReference type="ARBA" id="ARBA00023136"/>
    </source>
</evidence>
<evidence type="ECO:0000256" key="1">
    <source>
        <dbReference type="ARBA" id="ARBA00004442"/>
    </source>
</evidence>
<dbReference type="EMBL" id="QLMA01000002">
    <property type="protein sequence ID" value="RAJ85377.1"/>
    <property type="molecule type" value="Genomic_DNA"/>
</dbReference>